<dbReference type="KEGG" id="vg:13995965"/>
<reference evidence="1 2" key="1">
    <citation type="journal article" date="2012" name="BMC Genomics">
        <title>The Caulobacter crescentus phage phiCbK: genomics of a canonical phage.</title>
        <authorList>
            <person name="Gill J.J."/>
            <person name="Berry J.D."/>
            <person name="Russell W.K."/>
            <person name="Lessor L."/>
            <person name="Escobar Garcia D.A."/>
            <person name="Hernandez D."/>
            <person name="Kane A."/>
            <person name="Keene J."/>
            <person name="Maddox M."/>
            <person name="Martin R."/>
            <person name="Mohan S."/>
            <person name="Thorn A.M."/>
            <person name="Russell D.H."/>
            <person name="Young R."/>
        </authorList>
    </citation>
    <scope>NUCLEOTIDE SEQUENCE [LARGE SCALE GENOMIC DNA]</scope>
</reference>
<proteinExistence type="predicted"/>
<sequence>MTTFSNEVTGPDIRYARIVYACLDPNYAEDRAPIRVRIAKTVACQLIRDAGRPLFGRWDIDDLTIVVPPAEKVQADA</sequence>
<name>K4JNT2_9CAUD</name>
<accession>K4JNT2</accession>
<evidence type="ECO:0000313" key="1">
    <source>
        <dbReference type="EMBL" id="AFU86666.1"/>
    </source>
</evidence>
<protein>
    <submittedName>
        <fullName evidence="1">Uncharacterized protein</fullName>
    </submittedName>
</protein>
<keyword evidence="2" id="KW-1185">Reference proteome</keyword>
<dbReference type="Proteomes" id="UP000000461">
    <property type="component" value="Segment"/>
</dbReference>
<dbReference type="EMBL" id="JX100814">
    <property type="protein sequence ID" value="AFU86666.1"/>
    <property type="molecule type" value="Genomic_DNA"/>
</dbReference>
<gene>
    <name evidence="1" type="ORF">CcrRogue_gp184</name>
</gene>
<evidence type="ECO:0000313" key="2">
    <source>
        <dbReference type="Proteomes" id="UP000000461"/>
    </source>
</evidence>
<organism evidence="1 2">
    <name type="scientific">Caulobacter phage CcrRogue</name>
    <dbReference type="NCBI Taxonomy" id="2927986"/>
    <lineage>
        <taxon>Viruses</taxon>
        <taxon>Duplodnaviria</taxon>
        <taxon>Heunggongvirae</taxon>
        <taxon>Uroviricota</taxon>
        <taxon>Caudoviricetes</taxon>
        <taxon>Jeanschmidtviridae</taxon>
        <taxon>Poindextervirus</taxon>
        <taxon>Poindextervirus rogue</taxon>
    </lineage>
</organism>